<dbReference type="WBParaSite" id="ASIM_0000889701-mRNA-1">
    <property type="protein sequence ID" value="ASIM_0000889701-mRNA-1"/>
    <property type="gene ID" value="ASIM_0000889701"/>
</dbReference>
<reference evidence="3" key="1">
    <citation type="submission" date="2017-02" db="UniProtKB">
        <authorList>
            <consortium name="WormBaseParasite"/>
        </authorList>
    </citation>
    <scope>IDENTIFICATION</scope>
</reference>
<evidence type="ECO:0000313" key="3">
    <source>
        <dbReference type="WBParaSite" id="ASIM_0000889701-mRNA-1"/>
    </source>
</evidence>
<sequence length="83" mass="9174">MDAPKDGAAAVLAQGNVYVKDAFNIFHESDECNSKETFEQLGTFLAVREGEFAQSQKNLSPAHDENFIYCYVDSSNALMDTCD</sequence>
<name>A0A0M3JMK9_ANISI</name>
<proteinExistence type="predicted"/>
<evidence type="ECO:0000313" key="2">
    <source>
        <dbReference type="Proteomes" id="UP000267096"/>
    </source>
</evidence>
<evidence type="ECO:0000313" key="1">
    <source>
        <dbReference type="EMBL" id="VDK33369.1"/>
    </source>
</evidence>
<gene>
    <name evidence="1" type="ORF">ASIM_LOCUS8643</name>
</gene>
<reference evidence="1 2" key="2">
    <citation type="submission" date="2018-11" db="EMBL/GenBank/DDBJ databases">
        <authorList>
            <consortium name="Pathogen Informatics"/>
        </authorList>
    </citation>
    <scope>NUCLEOTIDE SEQUENCE [LARGE SCALE GENOMIC DNA]</scope>
</reference>
<keyword evidence="2" id="KW-1185">Reference proteome</keyword>
<dbReference type="Proteomes" id="UP000267096">
    <property type="component" value="Unassembled WGS sequence"/>
</dbReference>
<organism evidence="3">
    <name type="scientific">Anisakis simplex</name>
    <name type="common">Herring worm</name>
    <dbReference type="NCBI Taxonomy" id="6269"/>
    <lineage>
        <taxon>Eukaryota</taxon>
        <taxon>Metazoa</taxon>
        <taxon>Ecdysozoa</taxon>
        <taxon>Nematoda</taxon>
        <taxon>Chromadorea</taxon>
        <taxon>Rhabditida</taxon>
        <taxon>Spirurina</taxon>
        <taxon>Ascaridomorpha</taxon>
        <taxon>Ascaridoidea</taxon>
        <taxon>Anisakidae</taxon>
        <taxon>Anisakis</taxon>
        <taxon>Anisakis simplex complex</taxon>
    </lineage>
</organism>
<protein>
    <submittedName>
        <fullName evidence="3">COesterase domain-containing protein</fullName>
    </submittedName>
</protein>
<dbReference type="AlphaFoldDB" id="A0A0M3JMK9"/>
<dbReference type="EMBL" id="UYRR01024062">
    <property type="protein sequence ID" value="VDK33369.1"/>
    <property type="molecule type" value="Genomic_DNA"/>
</dbReference>
<accession>A0A0M3JMK9</accession>